<dbReference type="AlphaFoldDB" id="A0A6C0TJL0"/>
<proteinExistence type="evidence at transcript level"/>
<dbReference type="Gene3D" id="2.60.120.200">
    <property type="match status" value="1"/>
</dbReference>
<evidence type="ECO:0000256" key="2">
    <source>
        <dbReference type="SAM" id="SignalP"/>
    </source>
</evidence>
<keyword evidence="4" id="KW-0326">Glycosidase</keyword>
<dbReference type="PANTHER" id="PTHR10963">
    <property type="entry name" value="GLYCOSYL HYDROLASE-RELATED"/>
    <property type="match status" value="1"/>
</dbReference>
<dbReference type="SUPFAM" id="SSF49899">
    <property type="entry name" value="Concanavalin A-like lectins/glucanases"/>
    <property type="match status" value="1"/>
</dbReference>
<evidence type="ECO:0000259" key="3">
    <source>
        <dbReference type="PROSITE" id="PS51762"/>
    </source>
</evidence>
<dbReference type="PANTHER" id="PTHR10963:SF55">
    <property type="entry name" value="GLYCOSIDE HYDROLASE FAMILY 16 PROTEIN"/>
    <property type="match status" value="1"/>
</dbReference>
<dbReference type="EMBL" id="MN581062">
    <property type="protein sequence ID" value="QIB03075.2"/>
    <property type="molecule type" value="mRNA"/>
</dbReference>
<accession>A0A6C0TJL0</accession>
<dbReference type="Pfam" id="PF00722">
    <property type="entry name" value="Glyco_hydro_16"/>
    <property type="match status" value="1"/>
</dbReference>
<organism evidence="4">
    <name type="scientific">Macrotermes barneyi</name>
    <dbReference type="NCBI Taxonomy" id="46573"/>
    <lineage>
        <taxon>Eukaryota</taxon>
        <taxon>Metazoa</taxon>
        <taxon>Ecdysozoa</taxon>
        <taxon>Arthropoda</taxon>
        <taxon>Hexapoda</taxon>
        <taxon>Insecta</taxon>
        <taxon>Pterygota</taxon>
        <taxon>Neoptera</taxon>
        <taxon>Polyneoptera</taxon>
        <taxon>Dictyoptera</taxon>
        <taxon>Blattodea</taxon>
        <taxon>Blattoidea</taxon>
        <taxon>Termitoidae</taxon>
        <taxon>Termitidae</taxon>
        <taxon>Macrotermitinae</taxon>
        <taxon>Macrotermes</taxon>
    </lineage>
</organism>
<protein>
    <submittedName>
        <fullName evidence="4">Beta-1,3(4)-glucanase</fullName>
        <ecNumber evidence="4">3.2.1.73</ecNumber>
    </submittedName>
</protein>
<dbReference type="GO" id="GO:0042972">
    <property type="term" value="F:licheninase activity"/>
    <property type="evidence" value="ECO:0007669"/>
    <property type="project" value="UniProtKB-EC"/>
</dbReference>
<dbReference type="PROSITE" id="PS51762">
    <property type="entry name" value="GH16_2"/>
    <property type="match status" value="1"/>
</dbReference>
<dbReference type="InterPro" id="IPR013320">
    <property type="entry name" value="ConA-like_dom_sf"/>
</dbReference>
<reference evidence="4" key="1">
    <citation type="submission" date="2019-10" db="EMBL/GenBank/DDBJ databases">
        <title>The cloning of beta-1,3(4)-glucanase from fungus-growing termite of Macrotermes barneyi.</title>
        <authorList>
            <person name="Jiang Y.T."/>
            <person name="Ni J.F."/>
            <person name="Shen Y.L."/>
        </authorList>
    </citation>
    <scope>NUCLEOTIDE SEQUENCE</scope>
</reference>
<keyword evidence="2" id="KW-0732">Signal</keyword>
<feature type="domain" description="GH16" evidence="3">
    <location>
        <begin position="22"/>
        <end position="344"/>
    </location>
</feature>
<dbReference type="InterPro" id="IPR000757">
    <property type="entry name" value="Beta-glucanase-like"/>
</dbReference>
<dbReference type="EC" id="3.2.1.73" evidence="4"/>
<evidence type="ECO:0000256" key="1">
    <source>
        <dbReference type="ARBA" id="ARBA00006865"/>
    </source>
</evidence>
<name>A0A6C0TJL0_9NEOP</name>
<sequence>MARLFAQILANALLFLCFCHAGSAETLVWQDEFDNLDQGKWSHLVTAWGGGNQEFQYYRNDRSNSYVRDGILYLRPTGISAEYGDDFLYSGSLTLSDCNMEPCTSSAGNDIVQPMFSARITSNFAFKYGRIEVRAQLPRGDWIWPAIWMLPRDSVYGGWPRSGEIDIMESKGNDYYVDGSGVNVGNTLMGSTLHWGPDSSHNNYWRTHWEKNLQATGKSFADDYHLFGMTWTDNHLIFTVDNEQIGDVWAPENGFWNYGGFQDNPGGTNIWQNGNWMAPFDQEFQIILNVAVGGTFFPDNVGNRPWNWDGQPMREFWERRSEWLPTWHEEEAAMKIDYVRVYQG</sequence>
<feature type="signal peptide" evidence="2">
    <location>
        <begin position="1"/>
        <end position="24"/>
    </location>
</feature>
<evidence type="ECO:0000313" key="4">
    <source>
        <dbReference type="EMBL" id="QIB03075.2"/>
    </source>
</evidence>
<dbReference type="GO" id="GO:0005975">
    <property type="term" value="P:carbohydrate metabolic process"/>
    <property type="evidence" value="ECO:0007669"/>
    <property type="project" value="InterPro"/>
</dbReference>
<comment type="similarity">
    <text evidence="1">Belongs to the glycosyl hydrolase 16 family.</text>
</comment>
<feature type="chain" id="PRO_5025410863" evidence="2">
    <location>
        <begin position="25"/>
        <end position="344"/>
    </location>
</feature>
<keyword evidence="4" id="KW-0378">Hydrolase</keyword>
<dbReference type="InterPro" id="IPR050546">
    <property type="entry name" value="Glycosyl_Hydrlase_16"/>
</dbReference>